<evidence type="ECO:0000256" key="1">
    <source>
        <dbReference type="SAM" id="MobiDB-lite"/>
    </source>
</evidence>
<accession>A0A919V0I6</accession>
<protein>
    <submittedName>
        <fullName evidence="2">Uncharacterized protein</fullName>
    </submittedName>
</protein>
<evidence type="ECO:0000313" key="3">
    <source>
        <dbReference type="Proteomes" id="UP000655287"/>
    </source>
</evidence>
<gene>
    <name evidence="2" type="ORF">Sru01_24540</name>
</gene>
<keyword evidence="3" id="KW-1185">Reference proteome</keyword>
<reference evidence="2" key="1">
    <citation type="submission" date="2021-01" db="EMBL/GenBank/DDBJ databases">
        <title>Whole genome shotgun sequence of Sphaerisporangium rufum NBRC 109079.</title>
        <authorList>
            <person name="Komaki H."/>
            <person name="Tamura T."/>
        </authorList>
    </citation>
    <scope>NUCLEOTIDE SEQUENCE</scope>
    <source>
        <strain evidence="2">NBRC 109079</strain>
    </source>
</reference>
<evidence type="ECO:0000313" key="2">
    <source>
        <dbReference type="EMBL" id="GII77472.1"/>
    </source>
</evidence>
<feature type="region of interest" description="Disordered" evidence="1">
    <location>
        <begin position="210"/>
        <end position="234"/>
    </location>
</feature>
<feature type="compositionally biased region" description="Basic and acidic residues" evidence="1">
    <location>
        <begin position="225"/>
        <end position="234"/>
    </location>
</feature>
<dbReference type="AlphaFoldDB" id="A0A919V0I6"/>
<comment type="caution">
    <text evidence="2">The sequence shown here is derived from an EMBL/GenBank/DDBJ whole genome shotgun (WGS) entry which is preliminary data.</text>
</comment>
<sequence>MHSDERAARAVEELSRRIHAASLDGGLDAEPVVELACLLYERGVHTSAVQELLERPAAGLAAHELIRLGEEVLRDVGSEVGARWWAALEQALTVVARDLEAAGIAGTLRLVIPDWDDSGQAWVEFQGVHHGNGIRLSAGSDPRWALASVAGATQEVVMETIWRVWPVCAEHGLGLHVEPADEVADEGVVWRCAGAGAHVVAPVGELPVDHRADPARVTNRSARRPRADRPGGRR</sequence>
<name>A0A919V0I6_9ACTN</name>
<organism evidence="2 3">
    <name type="scientific">Sphaerisporangium rufum</name>
    <dbReference type="NCBI Taxonomy" id="1381558"/>
    <lineage>
        <taxon>Bacteria</taxon>
        <taxon>Bacillati</taxon>
        <taxon>Actinomycetota</taxon>
        <taxon>Actinomycetes</taxon>
        <taxon>Streptosporangiales</taxon>
        <taxon>Streptosporangiaceae</taxon>
        <taxon>Sphaerisporangium</taxon>
    </lineage>
</organism>
<proteinExistence type="predicted"/>
<dbReference type="RefSeq" id="WP_203984365.1">
    <property type="nucleotide sequence ID" value="NZ_BOOU01000036.1"/>
</dbReference>
<dbReference type="Proteomes" id="UP000655287">
    <property type="component" value="Unassembled WGS sequence"/>
</dbReference>
<dbReference type="EMBL" id="BOOU01000036">
    <property type="protein sequence ID" value="GII77472.1"/>
    <property type="molecule type" value="Genomic_DNA"/>
</dbReference>